<reference evidence="2 3" key="1">
    <citation type="submission" date="2011-01" db="EMBL/GenBank/DDBJ databases">
        <title>Complete sequence of plasmid2 of Streptomyces flavogriseus ATCC 33331.</title>
        <authorList>
            <consortium name="US DOE Joint Genome Institute"/>
            <person name="Lucas S."/>
            <person name="Copeland A."/>
            <person name="Lapidus A."/>
            <person name="Cheng J.-F."/>
            <person name="Goodwin L."/>
            <person name="Pitluck S."/>
            <person name="Davenport K."/>
            <person name="Detter J.C."/>
            <person name="Han C."/>
            <person name="Tapia R."/>
            <person name="Land M."/>
            <person name="Hauser L."/>
            <person name="Kyrpides N."/>
            <person name="Ivanova N."/>
            <person name="Ovchinnikova G."/>
            <person name="Pagani I."/>
            <person name="Brumm P."/>
            <person name="Mead D."/>
            <person name="Woyke T."/>
        </authorList>
    </citation>
    <scope>NUCLEOTIDE SEQUENCE [LARGE SCALE GENOMIC DNA]</scope>
    <source>
        <strain evidence="3">ATCC 33331 / IAF-45CD</strain>
        <plasmid evidence="2 3">pSFLA02</plasmid>
    </source>
</reference>
<evidence type="ECO:0000256" key="1">
    <source>
        <dbReference type="SAM" id="Phobius"/>
    </source>
</evidence>
<evidence type="ECO:0000313" key="3">
    <source>
        <dbReference type="Proteomes" id="UP000002066"/>
    </source>
</evidence>
<dbReference type="EMBL" id="CP002477">
    <property type="protein sequence ID" value="ADW07965.1"/>
    <property type="molecule type" value="Genomic_DNA"/>
</dbReference>
<keyword evidence="2" id="KW-0614">Plasmid</keyword>
<keyword evidence="1" id="KW-0812">Transmembrane</keyword>
<keyword evidence="1" id="KW-0472">Membrane</keyword>
<organism evidence="2 3">
    <name type="scientific">Streptomyces pratensis (strain ATCC 33331 / IAF-45CD)</name>
    <dbReference type="NCBI Taxonomy" id="591167"/>
    <lineage>
        <taxon>Bacteria</taxon>
        <taxon>Bacillati</taxon>
        <taxon>Actinomycetota</taxon>
        <taxon>Actinomycetes</taxon>
        <taxon>Kitasatosporales</taxon>
        <taxon>Streptomycetaceae</taxon>
        <taxon>Streptomyces</taxon>
    </lineage>
</organism>
<dbReference type="KEGG" id="sfa:Sfla_6666"/>
<proteinExistence type="predicted"/>
<name>A0A8D4BJK3_STRFA</name>
<accession>A0A8D4BJK3</accession>
<dbReference type="OrthoDB" id="9965464at2"/>
<feature type="transmembrane region" description="Helical" evidence="1">
    <location>
        <begin position="46"/>
        <end position="64"/>
    </location>
</feature>
<dbReference type="AlphaFoldDB" id="A0A8D4BJK3"/>
<dbReference type="Proteomes" id="UP000002066">
    <property type="component" value="Plasmid pSFLA02"/>
</dbReference>
<geneLocation type="plasmid" evidence="2 3">
    <name>pSFLA02</name>
</geneLocation>
<protein>
    <submittedName>
        <fullName evidence="2">Uncharacterized protein</fullName>
    </submittedName>
</protein>
<keyword evidence="1" id="KW-1133">Transmembrane helix</keyword>
<feature type="transmembrane region" description="Helical" evidence="1">
    <location>
        <begin position="20"/>
        <end position="40"/>
    </location>
</feature>
<evidence type="ECO:0000313" key="2">
    <source>
        <dbReference type="EMBL" id="ADW07965.1"/>
    </source>
</evidence>
<gene>
    <name evidence="2" type="ORF">Sfla_6666</name>
</gene>
<sequence>MSSPQSVSACVTGTRRRLGLGESAVIIVIIVMTALLITRGTPLTEAATILGSSGLLAVLVTRYAQAGPRTAVMRRVGALLFPAQA</sequence>